<evidence type="ECO:0000256" key="3">
    <source>
        <dbReference type="ARBA" id="ARBA00022777"/>
    </source>
</evidence>
<dbReference type="RefSeq" id="WP_191206049.1">
    <property type="nucleotide sequence ID" value="NZ_JACXZA010000006.1"/>
</dbReference>
<keyword evidence="5" id="KW-0902">Two-component regulatory system</keyword>
<comment type="caution">
    <text evidence="8">The sequence shown here is derived from an EMBL/GenBank/DDBJ whole genome shotgun (WGS) entry which is preliminary data.</text>
</comment>
<evidence type="ECO:0000256" key="5">
    <source>
        <dbReference type="ARBA" id="ARBA00023012"/>
    </source>
</evidence>
<gene>
    <name evidence="8" type="ORF">H8B09_23600</name>
</gene>
<dbReference type="PANTHER" id="PTHR34220:SF7">
    <property type="entry name" value="SENSOR HISTIDINE KINASE YPDA"/>
    <property type="match status" value="1"/>
</dbReference>
<keyword evidence="6" id="KW-0812">Transmembrane</keyword>
<keyword evidence="1" id="KW-0808">Transferase</keyword>
<dbReference type="GO" id="GO:0016301">
    <property type="term" value="F:kinase activity"/>
    <property type="evidence" value="ECO:0007669"/>
    <property type="project" value="UniProtKB-KW"/>
</dbReference>
<dbReference type="InterPro" id="IPR005467">
    <property type="entry name" value="His_kinase_dom"/>
</dbReference>
<keyword evidence="4" id="KW-0067">ATP-binding</keyword>
<dbReference type="Gene3D" id="6.10.340.10">
    <property type="match status" value="1"/>
</dbReference>
<evidence type="ECO:0000313" key="8">
    <source>
        <dbReference type="EMBL" id="MBD3921768.1"/>
    </source>
</evidence>
<feature type="transmembrane region" description="Helical" evidence="6">
    <location>
        <begin position="274"/>
        <end position="291"/>
    </location>
</feature>
<dbReference type="EMBL" id="JACXZA010000006">
    <property type="protein sequence ID" value="MBD3921768.1"/>
    <property type="molecule type" value="Genomic_DNA"/>
</dbReference>
<dbReference type="InterPro" id="IPR036890">
    <property type="entry name" value="HATPase_C_sf"/>
</dbReference>
<evidence type="ECO:0000313" key="9">
    <source>
        <dbReference type="Proteomes" id="UP000609346"/>
    </source>
</evidence>
<feature type="domain" description="Histidine kinase" evidence="7">
    <location>
        <begin position="454"/>
        <end position="574"/>
    </location>
</feature>
<proteinExistence type="predicted"/>
<dbReference type="SMART" id="SM00387">
    <property type="entry name" value="HATPase_c"/>
    <property type="match status" value="1"/>
</dbReference>
<keyword evidence="9" id="KW-1185">Reference proteome</keyword>
<dbReference type="Proteomes" id="UP000609346">
    <property type="component" value="Unassembled WGS sequence"/>
</dbReference>
<organism evidence="8 9">
    <name type="scientific">Paenibacillus terricola</name>
    <dbReference type="NCBI Taxonomy" id="2763503"/>
    <lineage>
        <taxon>Bacteria</taxon>
        <taxon>Bacillati</taxon>
        <taxon>Bacillota</taxon>
        <taxon>Bacilli</taxon>
        <taxon>Bacillales</taxon>
        <taxon>Paenibacillaceae</taxon>
        <taxon>Paenibacillus</taxon>
    </lineage>
</organism>
<evidence type="ECO:0000259" key="7">
    <source>
        <dbReference type="PROSITE" id="PS50109"/>
    </source>
</evidence>
<evidence type="ECO:0000256" key="1">
    <source>
        <dbReference type="ARBA" id="ARBA00022679"/>
    </source>
</evidence>
<dbReference type="Pfam" id="PF02518">
    <property type="entry name" value="HATPase_c"/>
    <property type="match status" value="1"/>
</dbReference>
<name>A0ABR8N0U1_9BACL</name>
<dbReference type="Pfam" id="PF06580">
    <property type="entry name" value="His_kinase"/>
    <property type="match status" value="1"/>
</dbReference>
<dbReference type="Gene3D" id="3.30.565.10">
    <property type="entry name" value="Histidine kinase-like ATPase, C-terminal domain"/>
    <property type="match status" value="1"/>
</dbReference>
<dbReference type="InterPro" id="IPR003594">
    <property type="entry name" value="HATPase_dom"/>
</dbReference>
<dbReference type="InterPro" id="IPR010559">
    <property type="entry name" value="Sig_transdc_His_kin_internal"/>
</dbReference>
<keyword evidence="6" id="KW-1133">Transmembrane helix</keyword>
<protein>
    <submittedName>
        <fullName evidence="8">Histidine kinase</fullName>
    </submittedName>
</protein>
<dbReference type="PROSITE" id="PS50109">
    <property type="entry name" value="HIS_KIN"/>
    <property type="match status" value="1"/>
</dbReference>
<dbReference type="InterPro" id="IPR050640">
    <property type="entry name" value="Bact_2-comp_sensor_kinase"/>
</dbReference>
<keyword evidence="6" id="KW-0472">Membrane</keyword>
<feature type="transmembrane region" description="Helical" evidence="6">
    <location>
        <begin position="12"/>
        <end position="31"/>
    </location>
</feature>
<evidence type="ECO:0000256" key="6">
    <source>
        <dbReference type="SAM" id="Phobius"/>
    </source>
</evidence>
<evidence type="ECO:0000256" key="2">
    <source>
        <dbReference type="ARBA" id="ARBA00022741"/>
    </source>
</evidence>
<keyword evidence="2" id="KW-0547">Nucleotide-binding</keyword>
<dbReference type="PANTHER" id="PTHR34220">
    <property type="entry name" value="SENSOR HISTIDINE KINASE YPDA"/>
    <property type="match status" value="1"/>
</dbReference>
<dbReference type="SUPFAM" id="SSF55874">
    <property type="entry name" value="ATPase domain of HSP90 chaperone/DNA topoisomerase II/histidine kinase"/>
    <property type="match status" value="1"/>
</dbReference>
<sequence>MFSKIRNLSLTRQILLLILMMLIILLIAFTIQDRIAKRIIEQKVKDSAEKISLQVVEKMSSFNEDIQGISNFLFYSPTVQSYLNTRDESTRILNHQEILLMFDNTNSMKTSIRGIQLYDIQGKQLARYGEGDDLAEAGQVNKLTYTGRLNLEARPSENFYAITMPVFGIDSYGVATELKGIGRLYMDVKNFYPILEGAQITDNTQVSLLDAENRTIVSEGNLTTNEVLNIDQWQNNSNYIVQSFILPYSNWKLVTIIPKGELLEDLDTIKQFNISTYAVMFVLLQLFLLLFSNRILKPIKALLDFVKTYPKQGGDNRFNVVLHNEIGVLGTNLNKMLDDINLLSDEVQSAQKRMYEIELTKKQMEVSAYRNQINPHFLYNTLESIRAVAYYHDVQDIVSISESLSNMFRYAVKTNNFVTVKDEIAHVQEYARIIDFRFRGRFQFQFVVDERLKDMQMLKMLLQPLVENAVYHGLERKVGAGTVRVEVHRLEGQQIRVAIQDNGKGMDGGRLHEITTRLLQYNSQQIQGDDNDKGIGMLNIYRRIKLFYGAAAELTIASERNEGTTITVTFPDHLNETF</sequence>
<reference evidence="8 9" key="1">
    <citation type="submission" date="2020-09" db="EMBL/GenBank/DDBJ databases">
        <title>Paenibacillus sp. strain PR3 16S rRNA gene Genome sequencing and assembly.</title>
        <authorList>
            <person name="Kim J."/>
        </authorList>
    </citation>
    <scope>NUCLEOTIDE SEQUENCE [LARGE SCALE GENOMIC DNA]</scope>
    <source>
        <strain evidence="8 9">PR3</strain>
    </source>
</reference>
<keyword evidence="3 8" id="KW-0418">Kinase</keyword>
<accession>A0ABR8N0U1</accession>
<evidence type="ECO:0000256" key="4">
    <source>
        <dbReference type="ARBA" id="ARBA00022840"/>
    </source>
</evidence>